<evidence type="ECO:0000256" key="1">
    <source>
        <dbReference type="ARBA" id="ARBA00010634"/>
    </source>
</evidence>
<gene>
    <name evidence="5" type="ORF">D1222_03870</name>
</gene>
<dbReference type="GO" id="GO:0120010">
    <property type="term" value="P:intermembrane phospholipid transfer"/>
    <property type="evidence" value="ECO:0007669"/>
    <property type="project" value="TreeGrafter"/>
</dbReference>
<protein>
    <submittedName>
        <fullName evidence="5">VacJ family lipoprotein</fullName>
    </submittedName>
</protein>
<evidence type="ECO:0000256" key="2">
    <source>
        <dbReference type="ARBA" id="ARBA00022729"/>
    </source>
</evidence>
<dbReference type="EMBL" id="QWGA01000003">
    <property type="protein sequence ID" value="RIJ31404.1"/>
    <property type="molecule type" value="Genomic_DNA"/>
</dbReference>
<feature type="region of interest" description="Disordered" evidence="3">
    <location>
        <begin position="231"/>
        <end position="264"/>
    </location>
</feature>
<keyword evidence="5" id="KW-0449">Lipoprotein</keyword>
<organism evidence="5 6">
    <name type="scientific">Henriciella algicola</name>
    <dbReference type="NCBI Taxonomy" id="1608422"/>
    <lineage>
        <taxon>Bacteria</taxon>
        <taxon>Pseudomonadati</taxon>
        <taxon>Pseudomonadota</taxon>
        <taxon>Alphaproteobacteria</taxon>
        <taxon>Hyphomonadales</taxon>
        <taxon>Hyphomonadaceae</taxon>
        <taxon>Henriciella</taxon>
    </lineage>
</organism>
<evidence type="ECO:0000313" key="5">
    <source>
        <dbReference type="EMBL" id="RIJ31404.1"/>
    </source>
</evidence>
<dbReference type="PANTHER" id="PTHR30035:SF3">
    <property type="entry name" value="INTERMEMBRANE PHOSPHOLIPID TRANSPORT SYSTEM LIPOPROTEIN MLAA"/>
    <property type="match status" value="1"/>
</dbReference>
<feature type="chain" id="PRO_5017321475" evidence="4">
    <location>
        <begin position="19"/>
        <end position="264"/>
    </location>
</feature>
<keyword evidence="2 4" id="KW-0732">Signal</keyword>
<dbReference type="RefSeq" id="WP_119452900.1">
    <property type="nucleotide sequence ID" value="NZ_QWGA01000003.1"/>
</dbReference>
<dbReference type="PRINTS" id="PR01805">
    <property type="entry name" value="VACJLIPOPROT"/>
</dbReference>
<accession>A0A399RM84</accession>
<sequence length="264" mass="28384">MKTAALASLALLTVTACASTQSASDASSGVNDPFEGVNRNIYAFNEAVDKAAIEPVARGYRAVVPEPGREGVHNVLTNLRQPIVFTNSVLQGNANASGETLSRFLINSTIGVAGIFDVASTLGIEEHDEDFGQTLGVWGAEPGPFIVLPLLGPSNVRDTIGIATDRVFDPLTWTEFEDADLDDDIAVTRTVIGVIDTRARLIEVIETLRSQPEPYVALRRNYMAQREAAIRNGQTEADPYKDLPDFDVYDGDGAQGTGVEDEQD</sequence>
<dbReference type="InterPro" id="IPR007428">
    <property type="entry name" value="MlaA"/>
</dbReference>
<evidence type="ECO:0000256" key="3">
    <source>
        <dbReference type="SAM" id="MobiDB-lite"/>
    </source>
</evidence>
<dbReference type="Pfam" id="PF04333">
    <property type="entry name" value="MlaA"/>
    <property type="match status" value="1"/>
</dbReference>
<comment type="caution">
    <text evidence="5">The sequence shown here is derived from an EMBL/GenBank/DDBJ whole genome shotgun (WGS) entry which is preliminary data.</text>
</comment>
<dbReference type="GO" id="GO:0016020">
    <property type="term" value="C:membrane"/>
    <property type="evidence" value="ECO:0007669"/>
    <property type="project" value="InterPro"/>
</dbReference>
<comment type="similarity">
    <text evidence="1">Belongs to the MlaA family.</text>
</comment>
<name>A0A399RM84_9PROT</name>
<keyword evidence="6" id="KW-1185">Reference proteome</keyword>
<feature type="signal peptide" evidence="4">
    <location>
        <begin position="1"/>
        <end position="18"/>
    </location>
</feature>
<reference evidence="5 6" key="1">
    <citation type="submission" date="2018-08" db="EMBL/GenBank/DDBJ databases">
        <title>Henriciella mobilis sp. nov., isolated from seawater.</title>
        <authorList>
            <person name="Cheng H."/>
            <person name="Wu Y.-H."/>
            <person name="Xu X.-W."/>
            <person name="Guo L.-L."/>
        </authorList>
    </citation>
    <scope>NUCLEOTIDE SEQUENCE [LARGE SCALE GENOMIC DNA]</scope>
    <source>
        <strain evidence="5 6">CCUG67844</strain>
    </source>
</reference>
<dbReference type="PROSITE" id="PS51257">
    <property type="entry name" value="PROKAR_LIPOPROTEIN"/>
    <property type="match status" value="1"/>
</dbReference>
<dbReference type="Proteomes" id="UP000265845">
    <property type="component" value="Unassembled WGS sequence"/>
</dbReference>
<dbReference type="OrthoDB" id="9785326at2"/>
<evidence type="ECO:0000256" key="4">
    <source>
        <dbReference type="SAM" id="SignalP"/>
    </source>
</evidence>
<dbReference type="PANTHER" id="PTHR30035">
    <property type="entry name" value="LIPOPROTEIN VACJ-RELATED"/>
    <property type="match status" value="1"/>
</dbReference>
<proteinExistence type="inferred from homology"/>
<dbReference type="AlphaFoldDB" id="A0A399RM84"/>
<evidence type="ECO:0000313" key="6">
    <source>
        <dbReference type="Proteomes" id="UP000265845"/>
    </source>
</evidence>